<dbReference type="Pfam" id="PF00106">
    <property type="entry name" value="adh_short"/>
    <property type="match status" value="1"/>
</dbReference>
<name>A0A412N8E7_9BACE</name>
<evidence type="ECO:0000313" key="5">
    <source>
        <dbReference type="Proteomes" id="UP000285159"/>
    </source>
</evidence>
<dbReference type="CDD" id="cd02516">
    <property type="entry name" value="CDP-ME_synthetase"/>
    <property type="match status" value="1"/>
</dbReference>
<dbReference type="InterPro" id="IPR034683">
    <property type="entry name" value="IspD/TarI"/>
</dbReference>
<dbReference type="Proteomes" id="UP000285159">
    <property type="component" value="Unassembled WGS sequence"/>
</dbReference>
<protein>
    <submittedName>
        <fullName evidence="4">SDR family NAD(P)-dependent oxidoreductase</fullName>
    </submittedName>
</protein>
<dbReference type="InterPro" id="IPR050088">
    <property type="entry name" value="IspD/TarI_cytidylyltransf_bact"/>
</dbReference>
<proteinExistence type="inferred from homology"/>
<gene>
    <name evidence="4" type="ORF">DWX38_05775</name>
</gene>
<evidence type="ECO:0000256" key="3">
    <source>
        <dbReference type="RuleBase" id="RU000363"/>
    </source>
</evidence>
<dbReference type="PIRSF" id="PIRSF036586">
    <property type="entry name" value="CDP-ribitol_syn"/>
    <property type="match status" value="1"/>
</dbReference>
<keyword evidence="2" id="KW-0548">Nucleotidyltransferase</keyword>
<evidence type="ECO:0000256" key="1">
    <source>
        <dbReference type="ARBA" id="ARBA00022679"/>
    </source>
</evidence>
<dbReference type="InterPro" id="IPR029044">
    <property type="entry name" value="Nucleotide-diphossugar_trans"/>
</dbReference>
<dbReference type="InterPro" id="IPR036291">
    <property type="entry name" value="NAD(P)-bd_dom_sf"/>
</dbReference>
<keyword evidence="1" id="KW-0808">Transferase</keyword>
<evidence type="ECO:0000313" key="4">
    <source>
        <dbReference type="EMBL" id="RGT34477.1"/>
    </source>
</evidence>
<dbReference type="EMBL" id="QRWP01000003">
    <property type="protein sequence ID" value="RGT34477.1"/>
    <property type="molecule type" value="Genomic_DNA"/>
</dbReference>
<dbReference type="FunFam" id="3.90.550.10:FF:000003">
    <property type="entry name" value="2-C-methyl-D-erythritol 4-phosphate cytidylyltransferase"/>
    <property type="match status" value="1"/>
</dbReference>
<dbReference type="InterPro" id="IPR020904">
    <property type="entry name" value="Sc_DH/Rdtase_CS"/>
</dbReference>
<dbReference type="Pfam" id="PF01128">
    <property type="entry name" value="IspD"/>
    <property type="match status" value="1"/>
</dbReference>
<dbReference type="GO" id="GO:0050518">
    <property type="term" value="F:2-C-methyl-D-erythritol 4-phosphate cytidylyltransferase activity"/>
    <property type="evidence" value="ECO:0007669"/>
    <property type="project" value="TreeGrafter"/>
</dbReference>
<dbReference type="PANTHER" id="PTHR32125:SF4">
    <property type="entry name" value="2-C-METHYL-D-ERYTHRITOL 4-PHOSPHATE CYTIDYLYLTRANSFERASE, CHLOROPLASTIC"/>
    <property type="match status" value="1"/>
</dbReference>
<dbReference type="PROSITE" id="PS00061">
    <property type="entry name" value="ADH_SHORT"/>
    <property type="match status" value="1"/>
</dbReference>
<evidence type="ECO:0000256" key="2">
    <source>
        <dbReference type="ARBA" id="ARBA00022695"/>
    </source>
</evidence>
<dbReference type="CDD" id="cd05233">
    <property type="entry name" value="SDR_c"/>
    <property type="match status" value="1"/>
</dbReference>
<dbReference type="InterPro" id="IPR012115">
    <property type="entry name" value="CDP-ribitol_syn"/>
</dbReference>
<accession>A0A412N8E7</accession>
<reference evidence="4 5" key="1">
    <citation type="submission" date="2018-08" db="EMBL/GenBank/DDBJ databases">
        <title>A genome reference for cultivated species of the human gut microbiota.</title>
        <authorList>
            <person name="Zou Y."/>
            <person name="Xue W."/>
            <person name="Luo G."/>
        </authorList>
    </citation>
    <scope>NUCLEOTIDE SEQUENCE [LARGE SCALE GENOMIC DNA]</scope>
    <source>
        <strain evidence="4 5">AF19-1AC</strain>
    </source>
</reference>
<dbReference type="PRINTS" id="PR00081">
    <property type="entry name" value="GDHRDH"/>
</dbReference>
<dbReference type="NCBIfam" id="NF001183">
    <property type="entry name" value="PRK00155.1-3"/>
    <property type="match status" value="1"/>
</dbReference>
<dbReference type="SUPFAM" id="SSF51735">
    <property type="entry name" value="NAD(P)-binding Rossmann-fold domains"/>
    <property type="match status" value="1"/>
</dbReference>
<organism evidence="4 5">
    <name type="scientific">Bacteroides clarus</name>
    <dbReference type="NCBI Taxonomy" id="626929"/>
    <lineage>
        <taxon>Bacteria</taxon>
        <taxon>Pseudomonadati</taxon>
        <taxon>Bacteroidota</taxon>
        <taxon>Bacteroidia</taxon>
        <taxon>Bacteroidales</taxon>
        <taxon>Bacteroidaceae</taxon>
        <taxon>Bacteroides</taxon>
    </lineage>
</organism>
<dbReference type="RefSeq" id="WP_118467317.1">
    <property type="nucleotide sequence ID" value="NZ_CABIZW010000005.1"/>
</dbReference>
<comment type="similarity">
    <text evidence="3">Belongs to the short-chain dehydrogenases/reductases (SDR) family.</text>
</comment>
<comment type="caution">
    <text evidence="4">The sequence shown here is derived from an EMBL/GenBank/DDBJ whole genome shotgun (WGS) entry which is preliminary data.</text>
</comment>
<dbReference type="AlphaFoldDB" id="A0A412N8E7"/>
<dbReference type="PANTHER" id="PTHR32125">
    <property type="entry name" value="2-C-METHYL-D-ERYTHRITOL 4-PHOSPHATE CYTIDYLYLTRANSFERASE, CHLOROPLASTIC"/>
    <property type="match status" value="1"/>
</dbReference>
<dbReference type="SUPFAM" id="SSF53448">
    <property type="entry name" value="Nucleotide-diphospho-sugar transferases"/>
    <property type="match status" value="1"/>
</dbReference>
<sequence>MKNIAIILAGGTGQRLGDSIPKQFLKVAGKKVIEHTLDVFQNHPQIDEIAVVSNPNFLNEIENIAIKNNYTKLKKILQGGKERYHSSLSAINAYDGDKEINLIFHDAVRPLVNDRIISDCIAALDKYKAVDVAIKTTDTIIKVNEDEYITGIPARDYLRNGQTPQAFKLSTIKQAYKLALCDPDFKTTDDCGVVYKYMPNELVYVVKGEQFNMKLTYKEDLFLLDKLFQLKSIAQQNETITPKAQQKLPVSVIVVFGGSYGIGLDVVNICNGYGAHVYSFSRSENGVDVSNNLLVAKALKEVFEKEGRIDAVINTAGVLDKEPLVNMSYNEIYKSINVNYIGAVIVAKESYSYLKESKGVLLLFTSSSYTRGRSLYSLYSSSKAAIVNLVQALSEEWYDYGIRINCINPERTKTPMRTKNFGMEPEESLLKSSVVAAVSINSLFSSMTGEVIDVKIKR</sequence>
<dbReference type="PRINTS" id="PR00080">
    <property type="entry name" value="SDRFAMILY"/>
</dbReference>
<dbReference type="Gene3D" id="3.90.550.10">
    <property type="entry name" value="Spore Coat Polysaccharide Biosynthesis Protein SpsA, Chain A"/>
    <property type="match status" value="1"/>
</dbReference>
<dbReference type="InterPro" id="IPR002347">
    <property type="entry name" value="SDR_fam"/>
</dbReference>
<dbReference type="Gene3D" id="3.40.50.720">
    <property type="entry name" value="NAD(P)-binding Rossmann-like Domain"/>
    <property type="match status" value="1"/>
</dbReference>